<evidence type="ECO:0000313" key="12">
    <source>
        <dbReference type="Proteomes" id="UP000694923"/>
    </source>
</evidence>
<comment type="subcellular location">
    <subcellularLocation>
        <location evidence="1 10">Cell membrane</location>
        <topology evidence="1 10">Multi-pass membrane protein</topology>
    </subcellularLocation>
</comment>
<organism evidence="12 13">
    <name type="scientific">Galeopterus variegatus</name>
    <name type="common">Malayan flying lemur</name>
    <name type="synonym">Cynocephalus variegatus</name>
    <dbReference type="NCBI Taxonomy" id="482537"/>
    <lineage>
        <taxon>Eukaryota</taxon>
        <taxon>Metazoa</taxon>
        <taxon>Chordata</taxon>
        <taxon>Craniata</taxon>
        <taxon>Vertebrata</taxon>
        <taxon>Euteleostomi</taxon>
        <taxon>Mammalia</taxon>
        <taxon>Eutheria</taxon>
        <taxon>Euarchontoglires</taxon>
        <taxon>Dermoptera</taxon>
        <taxon>Cynocephalidae</taxon>
        <taxon>Galeopterus</taxon>
    </lineage>
</organism>
<evidence type="ECO:0000256" key="3">
    <source>
        <dbReference type="ARBA" id="ARBA00022606"/>
    </source>
</evidence>
<feature type="transmembrane region" description="Helical" evidence="10">
    <location>
        <begin position="12"/>
        <end position="31"/>
    </location>
</feature>
<dbReference type="PANTHER" id="PTHR26453">
    <property type="entry name" value="OLFACTORY RECEPTOR"/>
    <property type="match status" value="1"/>
</dbReference>
<feature type="transmembrane region" description="Helical" evidence="10">
    <location>
        <begin position="37"/>
        <end position="60"/>
    </location>
</feature>
<evidence type="ECO:0000256" key="4">
    <source>
        <dbReference type="ARBA" id="ARBA00022692"/>
    </source>
</evidence>
<protein>
    <recommendedName>
        <fullName evidence="10">Olfactory receptor</fullName>
    </recommendedName>
</protein>
<evidence type="ECO:0000256" key="5">
    <source>
        <dbReference type="ARBA" id="ARBA00022725"/>
    </source>
</evidence>
<keyword evidence="8 9" id="KW-0807">Transducer</keyword>
<accession>A0ABM0RLX4</accession>
<name>A0ABM0RLX4_GALVR</name>
<evidence type="ECO:0000313" key="13">
    <source>
        <dbReference type="RefSeq" id="XP_008581615.1"/>
    </source>
</evidence>
<dbReference type="SUPFAM" id="SSF81321">
    <property type="entry name" value="Family A G protein-coupled receptor-like"/>
    <property type="match status" value="1"/>
</dbReference>
<feature type="transmembrane region" description="Helical" evidence="10">
    <location>
        <begin position="152"/>
        <end position="170"/>
    </location>
</feature>
<keyword evidence="3 10" id="KW-0716">Sensory transduction</keyword>
<evidence type="ECO:0000256" key="6">
    <source>
        <dbReference type="ARBA" id="ARBA00022989"/>
    </source>
</evidence>
<keyword evidence="4 9" id="KW-0812">Transmembrane</keyword>
<feature type="transmembrane region" description="Helical" evidence="10">
    <location>
        <begin position="249"/>
        <end position="272"/>
    </location>
</feature>
<keyword evidence="5 10" id="KW-0552">Olfaction</keyword>
<sequence>MLFHLCVCTGKQMFQANLTSVTVFFFMGFSHYPNVEIILFVLCLLMYLITLLGNTILIFITILDSHLHTPMYFFLSNLSFLDIWYTSSALTPMLTNFISGKNTISLSGCATQMYFSLAMGSTECVLLSMMAYDRYVAICNPLKYPIIMNRRVCVQIAAASWVTGCLTALVETMSVLLLSLCGNNIINHFTCEILAVLKLACVDTSTVRLTMLVISILLLPVPMLLICISYAFILSNILRISSVDGRSKAFSTCAAHLTVVVLFYGTALSMYLKPSAVDSQEIDKFMALVYAGLTPMLNPIIYSLRNKEVKVAVKKLLIRNLLILS</sequence>
<feature type="transmembrane region" description="Helical" evidence="10">
    <location>
        <begin position="114"/>
        <end position="132"/>
    </location>
</feature>
<dbReference type="CDD" id="cd15430">
    <property type="entry name" value="7tmA_OR13-like"/>
    <property type="match status" value="1"/>
</dbReference>
<dbReference type="InterPro" id="IPR017452">
    <property type="entry name" value="GPCR_Rhodpsn_7TM"/>
</dbReference>
<evidence type="ECO:0000256" key="2">
    <source>
        <dbReference type="ARBA" id="ARBA00022475"/>
    </source>
</evidence>
<dbReference type="PRINTS" id="PR00237">
    <property type="entry name" value="GPCRRHODOPSN"/>
</dbReference>
<dbReference type="GeneID" id="103599277"/>
<dbReference type="Pfam" id="PF13853">
    <property type="entry name" value="7tm_4"/>
    <property type="match status" value="1"/>
</dbReference>
<keyword evidence="9 13" id="KW-0675">Receptor</keyword>
<comment type="similarity">
    <text evidence="9">Belongs to the G-protein coupled receptor 1 family.</text>
</comment>
<dbReference type="PROSITE" id="PS00237">
    <property type="entry name" value="G_PROTEIN_RECEP_F1_1"/>
    <property type="match status" value="1"/>
</dbReference>
<keyword evidence="2 10" id="KW-1003">Cell membrane</keyword>
<evidence type="ECO:0000256" key="1">
    <source>
        <dbReference type="ARBA" id="ARBA00004651"/>
    </source>
</evidence>
<dbReference type="InterPro" id="IPR000725">
    <property type="entry name" value="Olfact_rcpt"/>
</dbReference>
<keyword evidence="7 10" id="KW-0472">Membrane</keyword>
<feature type="domain" description="G-protein coupled receptors family 1 profile" evidence="11">
    <location>
        <begin position="53"/>
        <end position="302"/>
    </location>
</feature>
<feature type="transmembrane region" description="Helical" evidence="10">
    <location>
        <begin position="72"/>
        <end position="94"/>
    </location>
</feature>
<evidence type="ECO:0000256" key="10">
    <source>
        <dbReference type="RuleBase" id="RU363047"/>
    </source>
</evidence>
<dbReference type="RefSeq" id="XP_008581615.1">
    <property type="nucleotide sequence ID" value="XM_008583393.1"/>
</dbReference>
<reference evidence="13" key="1">
    <citation type="submission" date="2025-08" db="UniProtKB">
        <authorList>
            <consortium name="RefSeq"/>
        </authorList>
    </citation>
    <scope>IDENTIFICATION</scope>
</reference>
<dbReference type="Gene3D" id="1.20.1070.10">
    <property type="entry name" value="Rhodopsin 7-helix transmembrane proteins"/>
    <property type="match status" value="1"/>
</dbReference>
<keyword evidence="6 10" id="KW-1133">Transmembrane helix</keyword>
<evidence type="ECO:0000256" key="9">
    <source>
        <dbReference type="RuleBase" id="RU000688"/>
    </source>
</evidence>
<evidence type="ECO:0000259" key="11">
    <source>
        <dbReference type="PROSITE" id="PS50262"/>
    </source>
</evidence>
<evidence type="ECO:0000256" key="7">
    <source>
        <dbReference type="ARBA" id="ARBA00023136"/>
    </source>
</evidence>
<dbReference type="PROSITE" id="PS50262">
    <property type="entry name" value="G_PROTEIN_RECEP_F1_2"/>
    <property type="match status" value="1"/>
</dbReference>
<proteinExistence type="inferred from homology"/>
<dbReference type="InterPro" id="IPR000276">
    <property type="entry name" value="GPCR_Rhodpsn"/>
</dbReference>
<dbReference type="PRINTS" id="PR00245">
    <property type="entry name" value="OLFACTORYR"/>
</dbReference>
<evidence type="ECO:0000256" key="8">
    <source>
        <dbReference type="ARBA" id="ARBA00023224"/>
    </source>
</evidence>
<keyword evidence="12" id="KW-1185">Reference proteome</keyword>
<gene>
    <name evidence="13" type="primary">LOC103599277</name>
</gene>
<feature type="transmembrane region" description="Helical" evidence="10">
    <location>
        <begin position="284"/>
        <end position="304"/>
    </location>
</feature>
<feature type="transmembrane region" description="Helical" evidence="10">
    <location>
        <begin position="212"/>
        <end position="237"/>
    </location>
</feature>
<keyword evidence="9" id="KW-0297">G-protein coupled receptor</keyword>
<dbReference type="Proteomes" id="UP000694923">
    <property type="component" value="Unplaced"/>
</dbReference>